<dbReference type="AlphaFoldDB" id="A0A1I0VWC8"/>
<evidence type="ECO:0000259" key="1">
    <source>
        <dbReference type="Pfam" id="PF12969"/>
    </source>
</evidence>
<evidence type="ECO:0000313" key="2">
    <source>
        <dbReference type="EMBL" id="SFA80203.1"/>
    </source>
</evidence>
<dbReference type="STRING" id="237018.SAMN04489723_101394"/>
<dbReference type="Gene3D" id="2.60.40.3140">
    <property type="match status" value="1"/>
</dbReference>
<dbReference type="InterPro" id="IPR024618">
    <property type="entry name" value="DUF3857"/>
</dbReference>
<dbReference type="OrthoDB" id="98874at2"/>
<dbReference type="RefSeq" id="WP_092894484.1">
    <property type="nucleotide sequence ID" value="NZ_FOKK01000001.1"/>
</dbReference>
<evidence type="ECO:0000313" key="3">
    <source>
        <dbReference type="Proteomes" id="UP000198790"/>
    </source>
</evidence>
<dbReference type="Gene3D" id="2.60.120.1130">
    <property type="match status" value="1"/>
</dbReference>
<dbReference type="Pfam" id="PF12969">
    <property type="entry name" value="DUF3857"/>
    <property type="match status" value="1"/>
</dbReference>
<feature type="domain" description="DUF3857" evidence="1">
    <location>
        <begin position="62"/>
        <end position="216"/>
    </location>
</feature>
<sequence>MIKSSLTLFFLLLTTLTFSQSYKLGEFDDNEISLSEVAYETDAPAVILVSEGNSRFLSGFLETTYFVRLKILSEAGKEYADIRIRYYAGDNNTESVNGVKAQTTNFVNGKPETVKVSKDGIFNVDLDDGYKEMRISFPNVQVGSIIEYQYRKTDKNLTFIDGWTFQSKLPTLFSKYGINMVPTLEYKVLGQGENYNAGVEKTTDNDKYSWTLRDLHSLKEEPYMKNYRDYVDRIEFQLSRYEVRGDYGPKWEFVLNTWEVLGDEVISMYSQKGFYRSNPIEKEFLDVDLKGDTQLETAEKAYYFLRNNFRVVGEDWIYPEQNLNQLLKSKVGSPVELMLTLMGILKSEGITCEPVLIGSKGYGRSDIVPFPFLNQFDEILLLTELDGKKHFIDLSQADAPFGYVDLDKHVTAGLYLEKEKSKLVPIDIQHASNSIYFSQVSMNEDGQLAITNSHRSYRYSGLRLAQQIEGIQKRNESLEKLFDEEEGVVFENFKVDNYLEEKDVLMVNFEMKFPETEGQEMILFSPLKFSSFAENPFTQEYRMFPVDFGYAFSETFNTVVTIPEGYELDDYPLEAGYTIDGEYVVFIYSPTIIENSLKIAAKFMVKTPLIPASEYENLKYFMESVASKLSEPVILKKKISI</sequence>
<accession>A0A1I0VWC8</accession>
<dbReference type="Proteomes" id="UP000198790">
    <property type="component" value="Unassembled WGS sequence"/>
</dbReference>
<dbReference type="EMBL" id="FOKK01000001">
    <property type="protein sequence ID" value="SFA80203.1"/>
    <property type="molecule type" value="Genomic_DNA"/>
</dbReference>
<dbReference type="Gene3D" id="3.10.620.30">
    <property type="match status" value="1"/>
</dbReference>
<proteinExistence type="predicted"/>
<reference evidence="2 3" key="1">
    <citation type="submission" date="2016-10" db="EMBL/GenBank/DDBJ databases">
        <authorList>
            <person name="de Groot N.N."/>
        </authorList>
    </citation>
    <scope>NUCLEOTIDE SEQUENCE [LARGE SCALE GENOMIC DNA]</scope>
    <source>
        <strain evidence="2 3">DSM 23399</strain>
    </source>
</reference>
<name>A0A1I0VWC8_9BACT</name>
<organism evidence="2 3">
    <name type="scientific">Algoriphagus aquimarinus</name>
    <dbReference type="NCBI Taxonomy" id="237018"/>
    <lineage>
        <taxon>Bacteria</taxon>
        <taxon>Pseudomonadati</taxon>
        <taxon>Bacteroidota</taxon>
        <taxon>Cytophagia</taxon>
        <taxon>Cytophagales</taxon>
        <taxon>Cyclobacteriaceae</taxon>
        <taxon>Algoriphagus</taxon>
    </lineage>
</organism>
<protein>
    <recommendedName>
        <fullName evidence="1">DUF3857 domain-containing protein</fullName>
    </recommendedName>
</protein>
<gene>
    <name evidence="2" type="ORF">SAMN04489723_101394</name>
</gene>
<keyword evidence="3" id="KW-1185">Reference proteome</keyword>